<keyword evidence="2" id="KW-1185">Reference proteome</keyword>
<accession>A0A3M7RUG2</accession>
<dbReference type="Proteomes" id="UP000276133">
    <property type="component" value="Unassembled WGS sequence"/>
</dbReference>
<evidence type="ECO:0000313" key="2">
    <source>
        <dbReference type="Proteomes" id="UP000276133"/>
    </source>
</evidence>
<organism evidence="1 2">
    <name type="scientific">Brachionus plicatilis</name>
    <name type="common">Marine rotifer</name>
    <name type="synonym">Brachionus muelleri</name>
    <dbReference type="NCBI Taxonomy" id="10195"/>
    <lineage>
        <taxon>Eukaryota</taxon>
        <taxon>Metazoa</taxon>
        <taxon>Spiralia</taxon>
        <taxon>Gnathifera</taxon>
        <taxon>Rotifera</taxon>
        <taxon>Eurotatoria</taxon>
        <taxon>Monogononta</taxon>
        <taxon>Pseudotrocha</taxon>
        <taxon>Ploima</taxon>
        <taxon>Brachionidae</taxon>
        <taxon>Brachionus</taxon>
    </lineage>
</organism>
<protein>
    <submittedName>
        <fullName evidence="1">Uncharacterized protein</fullName>
    </submittedName>
</protein>
<name>A0A3M7RUG2_BRAPC</name>
<comment type="caution">
    <text evidence="1">The sequence shown here is derived from an EMBL/GenBank/DDBJ whole genome shotgun (WGS) entry which is preliminary data.</text>
</comment>
<dbReference type="AlphaFoldDB" id="A0A3M7RUG2"/>
<evidence type="ECO:0000313" key="1">
    <source>
        <dbReference type="EMBL" id="RNA26988.1"/>
    </source>
</evidence>
<reference evidence="1 2" key="1">
    <citation type="journal article" date="2018" name="Sci. Rep.">
        <title>Genomic signatures of local adaptation to the degree of environmental predictability in rotifers.</title>
        <authorList>
            <person name="Franch-Gras L."/>
            <person name="Hahn C."/>
            <person name="Garcia-Roger E.M."/>
            <person name="Carmona M.J."/>
            <person name="Serra M."/>
            <person name="Gomez A."/>
        </authorList>
    </citation>
    <scope>NUCLEOTIDE SEQUENCE [LARGE SCALE GENOMIC DNA]</scope>
    <source>
        <strain evidence="1">HYR1</strain>
    </source>
</reference>
<proteinExistence type="predicted"/>
<sequence>MNLYNNIYIYFENENISRKVLFYTLFQKLQLNLMLFFPCLNLIQKLISNEYNMLLLKLFRIIALTISSGDLFQTPTTLFGNYKKKLFEIGVITMKVITTTGEFI</sequence>
<gene>
    <name evidence="1" type="ORF">BpHYR1_013059</name>
</gene>
<dbReference type="EMBL" id="REGN01002621">
    <property type="protein sequence ID" value="RNA26988.1"/>
    <property type="molecule type" value="Genomic_DNA"/>
</dbReference>